<sequence length="109" mass="12389">MSMKPVELQFALHKNDEAGLKQNQLNHKPVEDQTQLAEAALKQAERQRQSLSKTEQTNHALIREGAKDSSSKEKKKKKQQASASSDPNRPQPVDRREHPFKGKHIDLTL</sequence>
<keyword evidence="3" id="KW-1185">Reference proteome</keyword>
<organism evidence="2 3">
    <name type="scientific">Paenibacillus rigui</name>
    <dbReference type="NCBI Taxonomy" id="554312"/>
    <lineage>
        <taxon>Bacteria</taxon>
        <taxon>Bacillati</taxon>
        <taxon>Bacillota</taxon>
        <taxon>Bacilli</taxon>
        <taxon>Bacillales</taxon>
        <taxon>Paenibacillaceae</taxon>
        <taxon>Paenibacillus</taxon>
    </lineage>
</organism>
<name>A0A229UN26_9BACL</name>
<accession>A0A229UN26</accession>
<dbReference type="OrthoDB" id="2476294at2"/>
<evidence type="ECO:0008006" key="4">
    <source>
        <dbReference type="Google" id="ProtNLM"/>
    </source>
</evidence>
<feature type="compositionally biased region" description="Basic and acidic residues" evidence="1">
    <location>
        <begin position="61"/>
        <end position="72"/>
    </location>
</feature>
<dbReference type="EMBL" id="NMQW01000027">
    <property type="protein sequence ID" value="OXM84695.1"/>
    <property type="molecule type" value="Genomic_DNA"/>
</dbReference>
<gene>
    <name evidence="2" type="ORF">CF651_19520</name>
</gene>
<feature type="compositionally biased region" description="Polar residues" evidence="1">
    <location>
        <begin position="49"/>
        <end position="59"/>
    </location>
</feature>
<evidence type="ECO:0000313" key="2">
    <source>
        <dbReference type="EMBL" id="OXM84695.1"/>
    </source>
</evidence>
<protein>
    <recommendedName>
        <fullName evidence="4">RNA polymerase subunit sigma</fullName>
    </recommendedName>
</protein>
<reference evidence="2 3" key="1">
    <citation type="submission" date="2017-07" db="EMBL/GenBank/DDBJ databases">
        <title>Genome sequencing and assembly of Paenibacillus rigui.</title>
        <authorList>
            <person name="Mayilraj S."/>
        </authorList>
    </citation>
    <scope>NUCLEOTIDE SEQUENCE [LARGE SCALE GENOMIC DNA]</scope>
    <source>
        <strain evidence="2 3">JCM 16352</strain>
    </source>
</reference>
<comment type="caution">
    <text evidence="2">The sequence shown here is derived from an EMBL/GenBank/DDBJ whole genome shotgun (WGS) entry which is preliminary data.</text>
</comment>
<dbReference type="RefSeq" id="WP_094016550.1">
    <property type="nucleotide sequence ID" value="NZ_NMQW01000027.1"/>
</dbReference>
<dbReference type="Proteomes" id="UP000215509">
    <property type="component" value="Unassembled WGS sequence"/>
</dbReference>
<proteinExistence type="predicted"/>
<evidence type="ECO:0000256" key="1">
    <source>
        <dbReference type="SAM" id="MobiDB-lite"/>
    </source>
</evidence>
<dbReference type="AlphaFoldDB" id="A0A229UN26"/>
<evidence type="ECO:0000313" key="3">
    <source>
        <dbReference type="Proteomes" id="UP000215509"/>
    </source>
</evidence>
<feature type="region of interest" description="Disordered" evidence="1">
    <location>
        <begin position="39"/>
        <end position="109"/>
    </location>
</feature>
<feature type="compositionally biased region" description="Basic and acidic residues" evidence="1">
    <location>
        <begin position="92"/>
        <end position="109"/>
    </location>
</feature>